<name>A0A918KL75_9ACTN</name>
<sequence>MLGALLERMTTAKHLGTIELLCSRDFPAEHGRSDVGTSGPGFHIAELATSDDFWEDDGTRREETAAQYEYDRDGLSELLAGRWGRPQVFSLAGALGRALGGEDIPPPWDDLASHVPDVHLWKEGARDRWVALGVSQWGEELPFQLLAVVTVVDPP</sequence>
<evidence type="ECO:0000313" key="1">
    <source>
        <dbReference type="EMBL" id="GGX68125.1"/>
    </source>
</evidence>
<keyword evidence="2" id="KW-1185">Reference proteome</keyword>
<gene>
    <name evidence="1" type="ORF">GCM10010515_39720</name>
</gene>
<proteinExistence type="predicted"/>
<dbReference type="Proteomes" id="UP000645555">
    <property type="component" value="Unassembled WGS sequence"/>
</dbReference>
<reference evidence="1" key="1">
    <citation type="journal article" date="2014" name="Int. J. Syst. Evol. Microbiol.">
        <title>Complete genome sequence of Corynebacterium casei LMG S-19264T (=DSM 44701T), isolated from a smear-ripened cheese.</title>
        <authorList>
            <consortium name="US DOE Joint Genome Institute (JGI-PGF)"/>
            <person name="Walter F."/>
            <person name="Albersmeier A."/>
            <person name="Kalinowski J."/>
            <person name="Ruckert C."/>
        </authorList>
    </citation>
    <scope>NUCLEOTIDE SEQUENCE</scope>
    <source>
        <strain evidence="1">JCM 4956</strain>
    </source>
</reference>
<evidence type="ECO:0000313" key="2">
    <source>
        <dbReference type="Proteomes" id="UP000645555"/>
    </source>
</evidence>
<reference evidence="1" key="2">
    <citation type="submission" date="2020-09" db="EMBL/GenBank/DDBJ databases">
        <authorList>
            <person name="Sun Q."/>
            <person name="Ohkuma M."/>
        </authorList>
    </citation>
    <scope>NUCLEOTIDE SEQUENCE</scope>
    <source>
        <strain evidence="1">JCM 4956</strain>
    </source>
</reference>
<accession>A0A918KL75</accession>
<organism evidence="1 2">
    <name type="scientific">Streptomyces fructofermentans</name>
    <dbReference type="NCBI Taxonomy" id="152141"/>
    <lineage>
        <taxon>Bacteria</taxon>
        <taxon>Bacillati</taxon>
        <taxon>Actinomycetota</taxon>
        <taxon>Actinomycetes</taxon>
        <taxon>Kitasatosporales</taxon>
        <taxon>Streptomycetaceae</taxon>
        <taxon>Streptomyces</taxon>
    </lineage>
</organism>
<protein>
    <submittedName>
        <fullName evidence="1">Uncharacterized protein</fullName>
    </submittedName>
</protein>
<comment type="caution">
    <text evidence="1">The sequence shown here is derived from an EMBL/GenBank/DDBJ whole genome shotgun (WGS) entry which is preliminary data.</text>
</comment>
<dbReference type="EMBL" id="BMWD01000013">
    <property type="protein sequence ID" value="GGX68125.1"/>
    <property type="molecule type" value="Genomic_DNA"/>
</dbReference>
<dbReference type="AlphaFoldDB" id="A0A918KL75"/>